<dbReference type="Pfam" id="PF00176">
    <property type="entry name" value="SNF2-rel_dom"/>
    <property type="match status" value="1"/>
</dbReference>
<evidence type="ECO:0000259" key="9">
    <source>
        <dbReference type="PROSITE" id="PS51192"/>
    </source>
</evidence>
<evidence type="ECO:0000256" key="6">
    <source>
        <dbReference type="PROSITE-ProRule" id="PRU00175"/>
    </source>
</evidence>
<keyword evidence="3" id="KW-0378">Hydrolase</keyword>
<dbReference type="GO" id="GO:0005634">
    <property type="term" value="C:nucleus"/>
    <property type="evidence" value="ECO:0007669"/>
    <property type="project" value="TreeGrafter"/>
</dbReference>
<dbReference type="GO" id="GO:0005524">
    <property type="term" value="F:ATP binding"/>
    <property type="evidence" value="ECO:0007669"/>
    <property type="project" value="UniProtKB-KW"/>
</dbReference>
<comment type="similarity">
    <text evidence="1">Belongs to the SNF2/RAD54 helicase family.</text>
</comment>
<feature type="compositionally biased region" description="Polar residues" evidence="7">
    <location>
        <begin position="639"/>
        <end position="655"/>
    </location>
</feature>
<evidence type="ECO:0000256" key="1">
    <source>
        <dbReference type="ARBA" id="ARBA00007025"/>
    </source>
</evidence>
<keyword evidence="2" id="KW-0547">Nucleotide-binding</keyword>
<dbReference type="AlphaFoldDB" id="A0A9P6EFV7"/>
<evidence type="ECO:0000259" key="10">
    <source>
        <dbReference type="PROSITE" id="PS51194"/>
    </source>
</evidence>
<dbReference type="PROSITE" id="PS50089">
    <property type="entry name" value="ZF_RING_2"/>
    <property type="match status" value="1"/>
</dbReference>
<dbReference type="GO" id="GO:0016787">
    <property type="term" value="F:hydrolase activity"/>
    <property type="evidence" value="ECO:0007669"/>
    <property type="project" value="UniProtKB-KW"/>
</dbReference>
<dbReference type="Gene3D" id="3.40.50.300">
    <property type="entry name" value="P-loop containing nucleotide triphosphate hydrolases"/>
    <property type="match status" value="1"/>
</dbReference>
<sequence>MTDVGGPDQEQRLADFVTKSIEDTSSTVSVKEAMKKIGLKDKHDIIPGLEVRLLSHQCIGVAWMLQKERCPDKGGIMADDMGLGKTVQMIATMALNPPQTEDECQTTLIVVPAALLQQWKEEIETKTNGLFTVHIHHSKDKLKAFSQVKSKDVVITSYQTLCQDFAIPRSVEPEDELEWLQKNGGILSKIKFYRVVADEAQFIRNRATRASVSLSYIRSTYRWMLTGTPVTNTLADIYGLLRFGRFRPWNDWAAFNEHVAKVQFEDAPLAGSRAQAILKPILLRRTKNSTLDGEPLLQLPVKDIQIVNLQFTQAEQDIYDYFEGKTKLRVNKFINENTLVKNHAFVLVLILRLRQLCCHPYLTLSLTNGFEDPGMLVAGEAERERSRAKKIMGAEWVNELRERFMKREINQNIMAFADEVEEGDSTCPNCQDLFTKETGRILVCGHTICFDCTLELMNSPIVHDGVFGTGNEKENLAVEKEYELGVARGWRPCPTCKQMMDMKSNDKVFKTAAFEPTDEEIQEFKHNRRVAARSKAFKNKVKMPRSPTPASPASSIPDELPSDSDDDLPDIAHMHDSPRKLKKGKAKAKSKVISSEDEDVEMIDMTPSSRAKKRKIALDSSDEEIDSISHGKKPRSGVKNPSKNSDGPSEASFATWSRGDDDMEPSTKMLQMFELLKQWEAKGDKTIIYSQWTSMLDLIERMFSRHGIRNLRFDGKMDRTQRDATLATFKQPGGPKVLLISTKCGSVGLNLVVANRIINMDLSWNYAAESQAYDRCHRIGQEKPVFVKRLVVQNTIEERMLRLQDVKTGLADAALGEGSGGKLHKLSVKDIRYLFNIGPRDSNTLSED</sequence>
<keyword evidence="6" id="KW-0862">Zinc</keyword>
<dbReference type="PROSITE" id="PS51192">
    <property type="entry name" value="HELICASE_ATP_BIND_1"/>
    <property type="match status" value="1"/>
</dbReference>
<dbReference type="InterPro" id="IPR000330">
    <property type="entry name" value="SNF2_N"/>
</dbReference>
<feature type="compositionally biased region" description="Acidic residues" evidence="7">
    <location>
        <begin position="560"/>
        <end position="569"/>
    </location>
</feature>
<comment type="caution">
    <text evidence="11">The sequence shown here is derived from an EMBL/GenBank/DDBJ whole genome shotgun (WGS) entry which is preliminary data.</text>
</comment>
<protein>
    <submittedName>
        <fullName evidence="11">SNF2 family N-terminal domain-containing protein</fullName>
    </submittedName>
</protein>
<organism evidence="11 12">
    <name type="scientific">Crepidotus variabilis</name>
    <dbReference type="NCBI Taxonomy" id="179855"/>
    <lineage>
        <taxon>Eukaryota</taxon>
        <taxon>Fungi</taxon>
        <taxon>Dikarya</taxon>
        <taxon>Basidiomycota</taxon>
        <taxon>Agaricomycotina</taxon>
        <taxon>Agaricomycetes</taxon>
        <taxon>Agaricomycetidae</taxon>
        <taxon>Agaricales</taxon>
        <taxon>Agaricineae</taxon>
        <taxon>Crepidotaceae</taxon>
        <taxon>Crepidotus</taxon>
    </lineage>
</organism>
<evidence type="ECO:0000259" key="8">
    <source>
        <dbReference type="PROSITE" id="PS50089"/>
    </source>
</evidence>
<gene>
    <name evidence="11" type="ORF">CPB83DRAFT_813321</name>
</gene>
<dbReference type="InterPro" id="IPR049730">
    <property type="entry name" value="SNF2/RAD54-like_C"/>
</dbReference>
<evidence type="ECO:0000313" key="11">
    <source>
        <dbReference type="EMBL" id="KAF9528788.1"/>
    </source>
</evidence>
<feature type="region of interest" description="Disordered" evidence="7">
    <location>
        <begin position="535"/>
        <end position="662"/>
    </location>
</feature>
<dbReference type="GO" id="GO:0004386">
    <property type="term" value="F:helicase activity"/>
    <property type="evidence" value="ECO:0007669"/>
    <property type="project" value="UniProtKB-KW"/>
</dbReference>
<dbReference type="SMART" id="SM00184">
    <property type="entry name" value="RING"/>
    <property type="match status" value="1"/>
</dbReference>
<dbReference type="Gene3D" id="3.30.40.10">
    <property type="entry name" value="Zinc/RING finger domain, C3HC4 (zinc finger)"/>
    <property type="match status" value="1"/>
</dbReference>
<dbReference type="Pfam" id="PF00271">
    <property type="entry name" value="Helicase_C"/>
    <property type="match status" value="1"/>
</dbReference>
<dbReference type="CDD" id="cd18793">
    <property type="entry name" value="SF2_C_SNF"/>
    <property type="match status" value="1"/>
</dbReference>
<dbReference type="InterPro" id="IPR001650">
    <property type="entry name" value="Helicase_C-like"/>
</dbReference>
<dbReference type="InterPro" id="IPR027417">
    <property type="entry name" value="P-loop_NTPase"/>
</dbReference>
<reference evidence="11" key="1">
    <citation type="submission" date="2020-11" db="EMBL/GenBank/DDBJ databases">
        <authorList>
            <consortium name="DOE Joint Genome Institute"/>
            <person name="Ahrendt S."/>
            <person name="Riley R."/>
            <person name="Andreopoulos W."/>
            <person name="Labutti K."/>
            <person name="Pangilinan J."/>
            <person name="Ruiz-Duenas F.J."/>
            <person name="Barrasa J.M."/>
            <person name="Sanchez-Garcia M."/>
            <person name="Camarero S."/>
            <person name="Miyauchi S."/>
            <person name="Serrano A."/>
            <person name="Linde D."/>
            <person name="Babiker R."/>
            <person name="Drula E."/>
            <person name="Ayuso-Fernandez I."/>
            <person name="Pacheco R."/>
            <person name="Padilla G."/>
            <person name="Ferreira P."/>
            <person name="Barriuso J."/>
            <person name="Kellner H."/>
            <person name="Castanera R."/>
            <person name="Alfaro M."/>
            <person name="Ramirez L."/>
            <person name="Pisabarro A.G."/>
            <person name="Kuo A."/>
            <person name="Tritt A."/>
            <person name="Lipzen A."/>
            <person name="He G."/>
            <person name="Yan M."/>
            <person name="Ng V."/>
            <person name="Cullen D."/>
            <person name="Martin F."/>
            <person name="Rosso M.-N."/>
            <person name="Henrissat B."/>
            <person name="Hibbett D."/>
            <person name="Martinez A.T."/>
            <person name="Grigoriev I.V."/>
        </authorList>
    </citation>
    <scope>NUCLEOTIDE SEQUENCE</scope>
    <source>
        <strain evidence="11">CBS 506.95</strain>
    </source>
</reference>
<dbReference type="PANTHER" id="PTHR45626">
    <property type="entry name" value="TRANSCRIPTION TERMINATION FACTOR 2-RELATED"/>
    <property type="match status" value="1"/>
</dbReference>
<evidence type="ECO:0000313" key="12">
    <source>
        <dbReference type="Proteomes" id="UP000807306"/>
    </source>
</evidence>
<dbReference type="PROSITE" id="PS51194">
    <property type="entry name" value="HELICASE_CTER"/>
    <property type="match status" value="1"/>
</dbReference>
<dbReference type="GO" id="GO:0005737">
    <property type="term" value="C:cytoplasm"/>
    <property type="evidence" value="ECO:0007669"/>
    <property type="project" value="TreeGrafter"/>
</dbReference>
<dbReference type="OrthoDB" id="423559at2759"/>
<feature type="compositionally biased region" description="Basic and acidic residues" evidence="7">
    <location>
        <begin position="570"/>
        <end position="579"/>
    </location>
</feature>
<keyword evidence="4" id="KW-0347">Helicase</keyword>
<keyword evidence="5" id="KW-0067">ATP-binding</keyword>
<evidence type="ECO:0000256" key="2">
    <source>
        <dbReference type="ARBA" id="ARBA00022741"/>
    </source>
</evidence>
<evidence type="ECO:0000256" key="3">
    <source>
        <dbReference type="ARBA" id="ARBA00022801"/>
    </source>
</evidence>
<evidence type="ECO:0000256" key="5">
    <source>
        <dbReference type="ARBA" id="ARBA00022840"/>
    </source>
</evidence>
<dbReference type="Gene3D" id="3.40.50.10810">
    <property type="entry name" value="Tandem AAA-ATPase domain"/>
    <property type="match status" value="1"/>
</dbReference>
<dbReference type="SUPFAM" id="SSF52540">
    <property type="entry name" value="P-loop containing nucleoside triphosphate hydrolases"/>
    <property type="match status" value="2"/>
</dbReference>
<dbReference type="CDD" id="cd18008">
    <property type="entry name" value="DEXDc_SHPRH-like"/>
    <property type="match status" value="1"/>
</dbReference>
<proteinExistence type="inferred from homology"/>
<keyword evidence="6" id="KW-0863">Zinc-finger</keyword>
<dbReference type="SUPFAM" id="SSF57850">
    <property type="entry name" value="RING/U-box"/>
    <property type="match status" value="1"/>
</dbReference>
<dbReference type="PANTHER" id="PTHR45626:SF16">
    <property type="entry name" value="ATP-DEPENDENT HELICASE ULS1"/>
    <property type="match status" value="1"/>
</dbReference>
<dbReference type="InterPro" id="IPR001841">
    <property type="entry name" value="Znf_RING"/>
</dbReference>
<dbReference type="InterPro" id="IPR014001">
    <property type="entry name" value="Helicase_ATP-bd"/>
</dbReference>
<name>A0A9P6EFV7_9AGAR</name>
<dbReference type="InterPro" id="IPR013083">
    <property type="entry name" value="Znf_RING/FYVE/PHD"/>
</dbReference>
<evidence type="ECO:0000256" key="7">
    <source>
        <dbReference type="SAM" id="MobiDB-lite"/>
    </source>
</evidence>
<dbReference type="EMBL" id="MU157850">
    <property type="protein sequence ID" value="KAF9528788.1"/>
    <property type="molecule type" value="Genomic_DNA"/>
</dbReference>
<feature type="domain" description="Helicase ATP-binding" evidence="9">
    <location>
        <begin position="66"/>
        <end position="247"/>
    </location>
</feature>
<dbReference type="GO" id="GO:0000724">
    <property type="term" value="P:double-strand break repair via homologous recombination"/>
    <property type="evidence" value="ECO:0007669"/>
    <property type="project" value="TreeGrafter"/>
</dbReference>
<dbReference type="SMART" id="SM00487">
    <property type="entry name" value="DEXDc"/>
    <property type="match status" value="1"/>
</dbReference>
<accession>A0A9P6EFV7</accession>
<dbReference type="InterPro" id="IPR038718">
    <property type="entry name" value="SNF2-like_sf"/>
</dbReference>
<evidence type="ECO:0000256" key="4">
    <source>
        <dbReference type="ARBA" id="ARBA00022806"/>
    </source>
</evidence>
<dbReference type="InterPro" id="IPR050628">
    <property type="entry name" value="SNF2_RAD54_helicase_TF"/>
</dbReference>
<feature type="domain" description="RING-type" evidence="8">
    <location>
        <begin position="427"/>
        <end position="497"/>
    </location>
</feature>
<keyword evidence="12" id="KW-1185">Reference proteome</keyword>
<dbReference type="Proteomes" id="UP000807306">
    <property type="component" value="Unassembled WGS sequence"/>
</dbReference>
<feature type="domain" description="Helicase C-terminal" evidence="10">
    <location>
        <begin position="671"/>
        <end position="827"/>
    </location>
</feature>
<dbReference type="GO" id="GO:0008094">
    <property type="term" value="F:ATP-dependent activity, acting on DNA"/>
    <property type="evidence" value="ECO:0007669"/>
    <property type="project" value="TreeGrafter"/>
</dbReference>
<dbReference type="SMART" id="SM00490">
    <property type="entry name" value="HELICc"/>
    <property type="match status" value="1"/>
</dbReference>
<keyword evidence="6" id="KW-0479">Metal-binding</keyword>
<dbReference type="GO" id="GO:0008270">
    <property type="term" value="F:zinc ion binding"/>
    <property type="evidence" value="ECO:0007669"/>
    <property type="project" value="UniProtKB-KW"/>
</dbReference>
<feature type="compositionally biased region" description="Basic residues" evidence="7">
    <location>
        <begin position="580"/>
        <end position="590"/>
    </location>
</feature>